<feature type="region of interest" description="Disordered" evidence="1">
    <location>
        <begin position="1"/>
        <end position="74"/>
    </location>
</feature>
<feature type="compositionally biased region" description="Basic and acidic residues" evidence="1">
    <location>
        <begin position="103"/>
        <end position="119"/>
    </location>
</feature>
<dbReference type="InterPro" id="IPR011990">
    <property type="entry name" value="TPR-like_helical_dom_sf"/>
</dbReference>
<accession>A0A7S4MTR9</accession>
<reference evidence="2" key="1">
    <citation type="submission" date="2021-01" db="EMBL/GenBank/DDBJ databases">
        <authorList>
            <person name="Corre E."/>
            <person name="Pelletier E."/>
            <person name="Niang G."/>
            <person name="Scheremetjew M."/>
            <person name="Finn R."/>
            <person name="Kale V."/>
            <person name="Holt S."/>
            <person name="Cochrane G."/>
            <person name="Meng A."/>
            <person name="Brown T."/>
            <person name="Cohen L."/>
        </authorList>
    </citation>
    <scope>NUCLEOTIDE SEQUENCE</scope>
    <source>
        <strain evidence="2">Isolate 1302-5</strain>
    </source>
</reference>
<gene>
    <name evidence="2" type="ORF">OAUR00152_LOCUS16636</name>
</gene>
<evidence type="ECO:0000256" key="1">
    <source>
        <dbReference type="SAM" id="MobiDB-lite"/>
    </source>
</evidence>
<feature type="region of interest" description="Disordered" evidence="1">
    <location>
        <begin position="103"/>
        <end position="134"/>
    </location>
</feature>
<dbReference type="Gene3D" id="1.25.40.10">
    <property type="entry name" value="Tetratricopeptide repeat domain"/>
    <property type="match status" value="1"/>
</dbReference>
<dbReference type="EMBL" id="HBKQ01024393">
    <property type="protein sequence ID" value="CAE2242451.1"/>
    <property type="molecule type" value="Transcribed_RNA"/>
</dbReference>
<feature type="compositionally biased region" description="Basic and acidic residues" evidence="1">
    <location>
        <begin position="22"/>
        <end position="36"/>
    </location>
</feature>
<dbReference type="AlphaFoldDB" id="A0A7S4MTR9"/>
<protein>
    <submittedName>
        <fullName evidence="2">Uncharacterized protein</fullName>
    </submittedName>
</protein>
<evidence type="ECO:0000313" key="2">
    <source>
        <dbReference type="EMBL" id="CAE2242451.1"/>
    </source>
</evidence>
<proteinExistence type="predicted"/>
<feature type="compositionally biased region" description="Basic and acidic residues" evidence="1">
    <location>
        <begin position="53"/>
        <end position="73"/>
    </location>
</feature>
<organism evidence="2">
    <name type="scientific">Odontella aurita</name>
    <dbReference type="NCBI Taxonomy" id="265563"/>
    <lineage>
        <taxon>Eukaryota</taxon>
        <taxon>Sar</taxon>
        <taxon>Stramenopiles</taxon>
        <taxon>Ochrophyta</taxon>
        <taxon>Bacillariophyta</taxon>
        <taxon>Mediophyceae</taxon>
        <taxon>Biddulphiophycidae</taxon>
        <taxon>Eupodiscales</taxon>
        <taxon>Odontellaceae</taxon>
        <taxon>Odontella</taxon>
    </lineage>
</organism>
<sequence>MAKTKKARPRGDTAEAGAGREYLSRRMDVKRATLERKQRKAAGPDEAVGVAERANRDAERTIRLSHDTDEKKDRSKIRLHITKTRREIDVLRARLKAWDGVEEKKKEMEEAERKRKAEEEAADEAAGKKKKKRGRLGPETWKLRGAARPAWEVYDFDTRYVCPHMKAHEDAREKTKRVQNVLSLYRGRFGEERSDEEGPPQPYCRQFLSLLMQLGHLSVEAKKLKSAREAFLECIDLEGTDPNSVVVTMARARLMRMCVEANRPESARRLWERIPHDSTAWVRYSAALIEFVSWSVIEEDGSSRERAEEMLRKAIEANKFCAYYIAFNDTFEKVVEYGDEIEDAEAGTLEEAIEYCHSEQMGFWLGTEGAAEWIREVILRLLHEQNDGNSWVQSTRSYLESWEKDISQIENQLHETKNSDDVNGDENEEPDIVMYAGMFRTAMDMLQDAGEFLKDTASSSEVAG</sequence>
<name>A0A7S4MTR9_9STRA</name>